<evidence type="ECO:0000313" key="3">
    <source>
        <dbReference type="Proteomes" id="UP000015241"/>
    </source>
</evidence>
<name>S8EJM5_FOMSC</name>
<organism evidence="2 3">
    <name type="scientific">Fomitopsis schrenkii</name>
    <name type="common">Brown rot fungus</name>
    <dbReference type="NCBI Taxonomy" id="2126942"/>
    <lineage>
        <taxon>Eukaryota</taxon>
        <taxon>Fungi</taxon>
        <taxon>Dikarya</taxon>
        <taxon>Basidiomycota</taxon>
        <taxon>Agaricomycotina</taxon>
        <taxon>Agaricomycetes</taxon>
        <taxon>Polyporales</taxon>
        <taxon>Fomitopsis</taxon>
    </lineage>
</organism>
<proteinExistence type="predicted"/>
<feature type="compositionally biased region" description="Basic and acidic residues" evidence="1">
    <location>
        <begin position="104"/>
        <end position="118"/>
    </location>
</feature>
<dbReference type="EMBL" id="KE504127">
    <property type="protein sequence ID" value="EPT04438.1"/>
    <property type="molecule type" value="Genomic_DNA"/>
</dbReference>
<dbReference type="HOGENOM" id="CLU_585307_0_0_1"/>
<dbReference type="Proteomes" id="UP000015241">
    <property type="component" value="Unassembled WGS sequence"/>
</dbReference>
<evidence type="ECO:0000256" key="1">
    <source>
        <dbReference type="SAM" id="MobiDB-lite"/>
    </source>
</evidence>
<dbReference type="InParanoid" id="S8EJM5"/>
<dbReference type="OrthoDB" id="2748896at2759"/>
<keyword evidence="3" id="KW-1185">Reference proteome</keyword>
<gene>
    <name evidence="2" type="ORF">FOMPIDRAFT_1046297</name>
</gene>
<reference evidence="2 3" key="1">
    <citation type="journal article" date="2012" name="Science">
        <title>The Paleozoic origin of enzymatic lignin decomposition reconstructed from 31 fungal genomes.</title>
        <authorList>
            <person name="Floudas D."/>
            <person name="Binder M."/>
            <person name="Riley R."/>
            <person name="Barry K."/>
            <person name="Blanchette R.A."/>
            <person name="Henrissat B."/>
            <person name="Martinez A.T."/>
            <person name="Otillar R."/>
            <person name="Spatafora J.W."/>
            <person name="Yadav J.S."/>
            <person name="Aerts A."/>
            <person name="Benoit I."/>
            <person name="Boyd A."/>
            <person name="Carlson A."/>
            <person name="Copeland A."/>
            <person name="Coutinho P.M."/>
            <person name="de Vries R.P."/>
            <person name="Ferreira P."/>
            <person name="Findley K."/>
            <person name="Foster B."/>
            <person name="Gaskell J."/>
            <person name="Glotzer D."/>
            <person name="Gorecki P."/>
            <person name="Heitman J."/>
            <person name="Hesse C."/>
            <person name="Hori C."/>
            <person name="Igarashi K."/>
            <person name="Jurgens J.A."/>
            <person name="Kallen N."/>
            <person name="Kersten P."/>
            <person name="Kohler A."/>
            <person name="Kuees U."/>
            <person name="Kumar T.K.A."/>
            <person name="Kuo A."/>
            <person name="LaButti K."/>
            <person name="Larrondo L.F."/>
            <person name="Lindquist E."/>
            <person name="Ling A."/>
            <person name="Lombard V."/>
            <person name="Lucas S."/>
            <person name="Lundell T."/>
            <person name="Martin R."/>
            <person name="McLaughlin D.J."/>
            <person name="Morgenstern I."/>
            <person name="Morin E."/>
            <person name="Murat C."/>
            <person name="Nagy L.G."/>
            <person name="Nolan M."/>
            <person name="Ohm R.A."/>
            <person name="Patyshakuliyeva A."/>
            <person name="Rokas A."/>
            <person name="Ruiz-Duenas F.J."/>
            <person name="Sabat G."/>
            <person name="Salamov A."/>
            <person name="Samejima M."/>
            <person name="Schmutz J."/>
            <person name="Slot J.C."/>
            <person name="St John F."/>
            <person name="Stenlid J."/>
            <person name="Sun H."/>
            <person name="Sun S."/>
            <person name="Syed K."/>
            <person name="Tsang A."/>
            <person name="Wiebenga A."/>
            <person name="Young D."/>
            <person name="Pisabarro A."/>
            <person name="Eastwood D.C."/>
            <person name="Martin F."/>
            <person name="Cullen D."/>
            <person name="Grigoriev I.V."/>
            <person name="Hibbett D.S."/>
        </authorList>
    </citation>
    <scope>NUCLEOTIDE SEQUENCE</scope>
    <source>
        <strain evidence="3">FP-58527</strain>
    </source>
</reference>
<feature type="compositionally biased region" description="Basic residues" evidence="1">
    <location>
        <begin position="449"/>
        <end position="465"/>
    </location>
</feature>
<dbReference type="eggNOG" id="ENOG502R1CB">
    <property type="taxonomic scope" value="Eukaryota"/>
</dbReference>
<feature type="compositionally biased region" description="Basic and acidic residues" evidence="1">
    <location>
        <begin position="37"/>
        <end position="64"/>
    </location>
</feature>
<dbReference type="STRING" id="743788.S8EJM5"/>
<dbReference type="AlphaFoldDB" id="S8EJM5"/>
<accession>S8EJM5</accession>
<sequence>MAPTDRQPPASTPPPSTAGGVATQESGRCETATVTEKTTKRARTTEGVRAARTEHEPTREHESATAENDSVMNPRDIRALPKRLPPAAPKDEYQWPNPLLPPSDTHDDPHARRTRDLDPPPPLPKSRVAYTDAIYDRVCIPLDTLVEKLRTEQRDGLLAAPDEYLAVVPFGAGSAFFRSNPYIQKTLLAFLKTFRYSDAESLEREDQTLQAIINEGTPEQVEAALLAQDECNPDTRDLQVIVPAAASKSANPKDRFGLPWALWLAGCSPRFRQALLHQGTFSVNESLTFTVMELKTSVFSWVLANFKGDAVTRANANAILSVAKRTLWLNNAFRTHVHRIYTRQGIKGDINEHAVRATNSFTLTFFDNTDDFGQPATVAQLRGRPVGDTKSEQREYGNIVRLEHYWVGLIPLVLAGAISCQLCKAETHPTYECPFPKTEGWFGPANNGVKKHTAKVQKTLAKGKRRDGDNNRAGAKKGGPSQKKGRK</sequence>
<evidence type="ECO:0000313" key="2">
    <source>
        <dbReference type="EMBL" id="EPT04438.1"/>
    </source>
</evidence>
<feature type="region of interest" description="Disordered" evidence="1">
    <location>
        <begin position="1"/>
        <end position="126"/>
    </location>
</feature>
<protein>
    <submittedName>
        <fullName evidence="2">Uncharacterized protein</fullName>
    </submittedName>
</protein>
<feature type="region of interest" description="Disordered" evidence="1">
    <location>
        <begin position="444"/>
        <end position="487"/>
    </location>
</feature>